<dbReference type="EMBL" id="BMQN01000001">
    <property type="protein sequence ID" value="GGR83541.1"/>
    <property type="molecule type" value="Genomic_DNA"/>
</dbReference>
<gene>
    <name evidence="1" type="ORF">GCM10008960_08260</name>
</gene>
<dbReference type="RefSeq" id="WP_189071836.1">
    <property type="nucleotide sequence ID" value="NZ_BMQN01000001.1"/>
</dbReference>
<accession>A0ABQ2S334</accession>
<evidence type="ECO:0000313" key="2">
    <source>
        <dbReference type="Proteomes" id="UP000644548"/>
    </source>
</evidence>
<name>A0ABQ2S334_9DEIO</name>
<sequence>MPSGRNAYVMRVVAVAPNISVPDVYAEKNSYVPLSFSATPPARFTLSADPLRRHCPLIFGSPFMDAATFNSVGFQRRLKYARPAFRPCPGTTR</sequence>
<organism evidence="1 2">
    <name type="scientific">Deinococcus sedimenti</name>
    <dbReference type="NCBI Taxonomy" id="1867090"/>
    <lineage>
        <taxon>Bacteria</taxon>
        <taxon>Thermotogati</taxon>
        <taxon>Deinococcota</taxon>
        <taxon>Deinococci</taxon>
        <taxon>Deinococcales</taxon>
        <taxon>Deinococcaceae</taxon>
        <taxon>Deinococcus</taxon>
    </lineage>
</organism>
<keyword evidence="2" id="KW-1185">Reference proteome</keyword>
<reference evidence="2" key="1">
    <citation type="journal article" date="2019" name="Int. J. Syst. Evol. Microbiol.">
        <title>The Global Catalogue of Microorganisms (GCM) 10K type strain sequencing project: providing services to taxonomists for standard genome sequencing and annotation.</title>
        <authorList>
            <consortium name="The Broad Institute Genomics Platform"/>
            <consortium name="The Broad Institute Genome Sequencing Center for Infectious Disease"/>
            <person name="Wu L."/>
            <person name="Ma J."/>
        </authorList>
    </citation>
    <scope>NUCLEOTIDE SEQUENCE [LARGE SCALE GENOMIC DNA]</scope>
    <source>
        <strain evidence="2">JCM 31405</strain>
    </source>
</reference>
<evidence type="ECO:0000313" key="1">
    <source>
        <dbReference type="EMBL" id="GGR83541.1"/>
    </source>
</evidence>
<proteinExistence type="predicted"/>
<protein>
    <submittedName>
        <fullName evidence="1">Uncharacterized protein</fullName>
    </submittedName>
</protein>
<comment type="caution">
    <text evidence="1">The sequence shown here is derived from an EMBL/GenBank/DDBJ whole genome shotgun (WGS) entry which is preliminary data.</text>
</comment>
<dbReference type="Proteomes" id="UP000644548">
    <property type="component" value="Unassembled WGS sequence"/>
</dbReference>